<dbReference type="Proteomes" id="UP001163105">
    <property type="component" value="Unassembled WGS sequence"/>
</dbReference>
<dbReference type="CDD" id="cd12148">
    <property type="entry name" value="fungal_TF_MHR"/>
    <property type="match status" value="1"/>
</dbReference>
<dbReference type="Gene3D" id="4.10.240.10">
    <property type="entry name" value="Zn(2)-C6 fungal-type DNA-binding domain"/>
    <property type="match status" value="1"/>
</dbReference>
<dbReference type="GO" id="GO:0000981">
    <property type="term" value="F:DNA-binding transcription factor activity, RNA polymerase II-specific"/>
    <property type="evidence" value="ECO:0007669"/>
    <property type="project" value="InterPro"/>
</dbReference>
<dbReference type="InterPro" id="IPR007219">
    <property type="entry name" value="XnlR_reg_dom"/>
</dbReference>
<dbReference type="GO" id="GO:0003677">
    <property type="term" value="F:DNA binding"/>
    <property type="evidence" value="ECO:0007669"/>
    <property type="project" value="InterPro"/>
</dbReference>
<accession>A0AB34FKC7</accession>
<evidence type="ECO:0000259" key="2">
    <source>
        <dbReference type="Pfam" id="PF04082"/>
    </source>
</evidence>
<gene>
    <name evidence="3" type="ORF">O9K51_07270</name>
</gene>
<evidence type="ECO:0000313" key="3">
    <source>
        <dbReference type="EMBL" id="KAJ6439385.1"/>
    </source>
</evidence>
<keyword evidence="4" id="KW-1185">Reference proteome</keyword>
<reference evidence="3" key="1">
    <citation type="submission" date="2023-01" db="EMBL/GenBank/DDBJ databases">
        <title>The growth and conidiation of Purpureocillium lavendulum are regulated by nitrogen source and histone H3K14 acetylation.</title>
        <authorList>
            <person name="Tang P."/>
            <person name="Han J."/>
            <person name="Zhang C."/>
            <person name="Tang P."/>
            <person name="Qi F."/>
            <person name="Zhang K."/>
            <person name="Liang L."/>
        </authorList>
    </citation>
    <scope>NUCLEOTIDE SEQUENCE</scope>
    <source>
        <strain evidence="3">YMF1.00683</strain>
    </source>
</reference>
<dbReference type="Pfam" id="PF04082">
    <property type="entry name" value="Fungal_trans"/>
    <property type="match status" value="1"/>
</dbReference>
<organism evidence="3 4">
    <name type="scientific">Purpureocillium lavendulum</name>
    <dbReference type="NCBI Taxonomy" id="1247861"/>
    <lineage>
        <taxon>Eukaryota</taxon>
        <taxon>Fungi</taxon>
        <taxon>Dikarya</taxon>
        <taxon>Ascomycota</taxon>
        <taxon>Pezizomycotina</taxon>
        <taxon>Sordariomycetes</taxon>
        <taxon>Hypocreomycetidae</taxon>
        <taxon>Hypocreales</taxon>
        <taxon>Ophiocordycipitaceae</taxon>
        <taxon>Purpureocillium</taxon>
    </lineage>
</organism>
<dbReference type="InterPro" id="IPR053187">
    <property type="entry name" value="Notoamide_regulator"/>
</dbReference>
<dbReference type="GO" id="GO:0006351">
    <property type="term" value="P:DNA-templated transcription"/>
    <property type="evidence" value="ECO:0007669"/>
    <property type="project" value="InterPro"/>
</dbReference>
<keyword evidence="1" id="KW-0539">Nucleus</keyword>
<dbReference type="InterPro" id="IPR036864">
    <property type="entry name" value="Zn2-C6_fun-type_DNA-bd_sf"/>
</dbReference>
<dbReference type="AlphaFoldDB" id="A0AB34FKC7"/>
<dbReference type="PANTHER" id="PTHR47256:SF1">
    <property type="entry name" value="ZN(II)2CYS6 TRANSCRIPTION FACTOR (EUROFUNG)"/>
    <property type="match status" value="1"/>
</dbReference>
<evidence type="ECO:0000256" key="1">
    <source>
        <dbReference type="ARBA" id="ARBA00023242"/>
    </source>
</evidence>
<proteinExistence type="predicted"/>
<dbReference type="GO" id="GO:0008270">
    <property type="term" value="F:zinc ion binding"/>
    <property type="evidence" value="ECO:0007669"/>
    <property type="project" value="InterPro"/>
</dbReference>
<dbReference type="PANTHER" id="PTHR47256">
    <property type="entry name" value="ZN(II)2CYS6 TRANSCRIPTION FACTOR (EUROFUNG)-RELATED"/>
    <property type="match status" value="1"/>
</dbReference>
<dbReference type="EMBL" id="JAQHRD010000006">
    <property type="protein sequence ID" value="KAJ6439385.1"/>
    <property type="molecule type" value="Genomic_DNA"/>
</dbReference>
<evidence type="ECO:0000313" key="4">
    <source>
        <dbReference type="Proteomes" id="UP001163105"/>
    </source>
</evidence>
<feature type="domain" description="Xylanolytic transcriptional activator regulatory" evidence="2">
    <location>
        <begin position="163"/>
        <end position="264"/>
    </location>
</feature>
<sequence>MAPSALEASAVASCIQGDFTRIQAGPAPDAHGRFTCSGARPKCHRCSTKDLPCEYDVQPNQTRAASRRESEEQLRELYSHLHSRPWEEAVEILRRIRETADALEVARLVRAGDLLLKRSLPDEGSDAIDGPRGASAASPGRAPFSIVSPWTTVTDRDTVYSLINIFFERDQRFLMPFVDRDMFLRDIQLPPKPGQNGRFCSALLVNAICAITACRGTLSTSDRSSRRGLDELFFVEAKRHLDFENGRPSIPAVQALLIMFSYSCRMGQDRIGTMFRALGYEMMERMTPRIKGALSNDDLLAIKHACDLSEVLNKVLSEARRLGGGEGTDDTSVSQLAELYQTLQELQAGYPQEDECQGPHDREYCHLWAYYHLVAAHITQLLRHIKALSPLQENPTVMCIRHCQGIIRHVDRHFARYPSDRQGSLAALYFAYTCTIFLVDLIHGESPEVVETFSRGCQIFHEATDFPLAGLLLDGLAAVADHMGVQLPSDVAPYFGDLKVTRPELVDVPLGFVVPFRGRHAQSDGQDIGWDTELTGLELGDLLGRRTATGPG</sequence>
<name>A0AB34FKC7_9HYPO</name>
<protein>
    <recommendedName>
        <fullName evidence="2">Xylanolytic transcriptional activator regulatory domain-containing protein</fullName>
    </recommendedName>
</protein>
<comment type="caution">
    <text evidence="3">The sequence shown here is derived from an EMBL/GenBank/DDBJ whole genome shotgun (WGS) entry which is preliminary data.</text>
</comment>